<sequence>MGIKEAIDGFPEQFSYAPVVENEASLGYVKHAIAVGMGGSHLAADIMASICPEKHIMVHTDYGLPAISDDILRESIVICNSYSGNTEEVLDAFDVTEKRGALLAVITTGGKLLLRAKEKGVAFVQLPHIDIQPRMALGFHVRALMKLLGMDEELTQTEALHERLDTKKAEKEGRRLARALRGKVPVIYSSRTHAAIAYNWKIKFNETGKIPAFCNTFPELNHNEMTGFENTGKTAPLNEPFHFIFLKDLNDDPRIQKRMDVCRQLYEKRGFGVDEIIIEGKNNWEKAFSSLLVADFAALNTALAYEVEPEQVPMVEEFKKMI</sequence>
<dbReference type="InterPro" id="IPR001347">
    <property type="entry name" value="SIS_dom"/>
</dbReference>
<evidence type="ECO:0000256" key="2">
    <source>
        <dbReference type="ARBA" id="ARBA00023235"/>
    </source>
</evidence>
<evidence type="ECO:0000313" key="5">
    <source>
        <dbReference type="Proteomes" id="UP000231503"/>
    </source>
</evidence>
<organism evidence="4 5">
    <name type="scientific">Candidatus Niyogibacteria bacterium CG10_big_fil_rev_8_21_14_0_10_46_36</name>
    <dbReference type="NCBI Taxonomy" id="1974726"/>
    <lineage>
        <taxon>Bacteria</taxon>
        <taxon>Candidatus Niyogiibacteriota</taxon>
    </lineage>
</organism>
<accession>A0A2H0TE00</accession>
<dbReference type="GO" id="GO:0097367">
    <property type="term" value="F:carbohydrate derivative binding"/>
    <property type="evidence" value="ECO:0007669"/>
    <property type="project" value="InterPro"/>
</dbReference>
<dbReference type="Pfam" id="PF10432">
    <property type="entry name" value="bact-PGI_C"/>
    <property type="match status" value="1"/>
</dbReference>
<dbReference type="CDD" id="cd05637">
    <property type="entry name" value="SIS_PGI_PMI_2"/>
    <property type="match status" value="1"/>
</dbReference>
<dbReference type="Proteomes" id="UP000231503">
    <property type="component" value="Unassembled WGS sequence"/>
</dbReference>
<evidence type="ECO:0000259" key="3">
    <source>
        <dbReference type="PROSITE" id="PS51464"/>
    </source>
</evidence>
<dbReference type="Gene3D" id="3.40.50.10490">
    <property type="entry name" value="Glucose-6-phosphate isomerase like protein, domain 1"/>
    <property type="match status" value="2"/>
</dbReference>
<dbReference type="InterPro" id="IPR046348">
    <property type="entry name" value="SIS_dom_sf"/>
</dbReference>
<dbReference type="GO" id="GO:0004476">
    <property type="term" value="F:mannose-6-phosphate isomerase activity"/>
    <property type="evidence" value="ECO:0007669"/>
    <property type="project" value="InterPro"/>
</dbReference>
<protein>
    <recommendedName>
        <fullName evidence="3">SIS domain-containing protein</fullName>
    </recommendedName>
</protein>
<dbReference type="SUPFAM" id="SSF53697">
    <property type="entry name" value="SIS domain"/>
    <property type="match status" value="1"/>
</dbReference>
<evidence type="ECO:0000256" key="1">
    <source>
        <dbReference type="ARBA" id="ARBA00010523"/>
    </source>
</evidence>
<gene>
    <name evidence="4" type="ORF">COU47_01730</name>
</gene>
<keyword evidence="2" id="KW-0413">Isomerase</keyword>
<dbReference type="GO" id="GO:0004347">
    <property type="term" value="F:glucose-6-phosphate isomerase activity"/>
    <property type="evidence" value="ECO:0007669"/>
    <property type="project" value="InterPro"/>
</dbReference>
<dbReference type="AlphaFoldDB" id="A0A2H0TE00"/>
<dbReference type="GO" id="GO:0005975">
    <property type="term" value="P:carbohydrate metabolic process"/>
    <property type="evidence" value="ECO:0007669"/>
    <property type="project" value="InterPro"/>
</dbReference>
<reference evidence="5" key="1">
    <citation type="submission" date="2017-09" db="EMBL/GenBank/DDBJ databases">
        <title>Depth-based differentiation of microbial function through sediment-hosted aquifers and enrichment of novel symbionts in the deep terrestrial subsurface.</title>
        <authorList>
            <person name="Probst A.J."/>
            <person name="Ladd B."/>
            <person name="Jarett J.K."/>
            <person name="Geller-Mcgrath D.E."/>
            <person name="Sieber C.M.K."/>
            <person name="Emerson J.B."/>
            <person name="Anantharaman K."/>
            <person name="Thomas B.C."/>
            <person name="Malmstrom R."/>
            <person name="Stieglmeier M."/>
            <person name="Klingl A."/>
            <person name="Woyke T."/>
            <person name="Ryan C.M."/>
            <person name="Banfield J.F."/>
        </authorList>
    </citation>
    <scope>NUCLEOTIDE SEQUENCE [LARGE SCALE GENOMIC DNA]</scope>
</reference>
<dbReference type="InterPro" id="IPR019490">
    <property type="entry name" value="Glu6P/Mann6P_isomerase_C"/>
</dbReference>
<proteinExistence type="inferred from homology"/>
<feature type="domain" description="SIS" evidence="3">
    <location>
        <begin position="22"/>
        <end position="153"/>
    </location>
</feature>
<dbReference type="PROSITE" id="PS51464">
    <property type="entry name" value="SIS"/>
    <property type="match status" value="1"/>
</dbReference>
<dbReference type="EMBL" id="PFCO01000003">
    <property type="protein sequence ID" value="PIR69779.1"/>
    <property type="molecule type" value="Genomic_DNA"/>
</dbReference>
<comment type="similarity">
    <text evidence="1">Belongs to the PGI/PMI family.</text>
</comment>
<evidence type="ECO:0000313" key="4">
    <source>
        <dbReference type="EMBL" id="PIR69779.1"/>
    </source>
</evidence>
<name>A0A2H0TE00_9BACT</name>
<dbReference type="GO" id="GO:1901135">
    <property type="term" value="P:carbohydrate derivative metabolic process"/>
    <property type="evidence" value="ECO:0007669"/>
    <property type="project" value="InterPro"/>
</dbReference>
<comment type="caution">
    <text evidence="4">The sequence shown here is derived from an EMBL/GenBank/DDBJ whole genome shotgun (WGS) entry which is preliminary data.</text>
</comment>